<accession>A0A5M6IM73</accession>
<proteinExistence type="inferred from homology"/>
<dbReference type="InterPro" id="IPR012341">
    <property type="entry name" value="6hp_glycosidase-like_sf"/>
</dbReference>
<evidence type="ECO:0000313" key="4">
    <source>
        <dbReference type="EMBL" id="KAA5609332.1"/>
    </source>
</evidence>
<dbReference type="SUPFAM" id="SSF52091">
    <property type="entry name" value="SpoIIaa-like"/>
    <property type="match status" value="1"/>
</dbReference>
<dbReference type="Gene3D" id="1.50.10.10">
    <property type="match status" value="1"/>
</dbReference>
<evidence type="ECO:0000313" key="5">
    <source>
        <dbReference type="Proteomes" id="UP000325255"/>
    </source>
</evidence>
<name>A0A5M6IM73_9PROT</name>
<dbReference type="InterPro" id="IPR024705">
    <property type="entry name" value="Ssp411"/>
</dbReference>
<dbReference type="GO" id="GO:0005975">
    <property type="term" value="P:carbohydrate metabolic process"/>
    <property type="evidence" value="ECO:0007669"/>
    <property type="project" value="InterPro"/>
</dbReference>
<dbReference type="PANTHER" id="PTHR42899:SF1">
    <property type="entry name" value="SPERMATOGENESIS-ASSOCIATED PROTEIN 20"/>
    <property type="match status" value="1"/>
</dbReference>
<comment type="similarity">
    <text evidence="1">Belongs to the N-acylglucosamine 2-epimerase family.</text>
</comment>
<protein>
    <submittedName>
        <fullName evidence="4">STAS domain-containing protein</fullName>
    </submittedName>
</protein>
<dbReference type="GO" id="GO:0016853">
    <property type="term" value="F:isomerase activity"/>
    <property type="evidence" value="ECO:0007669"/>
    <property type="project" value="UniProtKB-KW"/>
</dbReference>
<dbReference type="InterPro" id="IPR036513">
    <property type="entry name" value="STAS_dom_sf"/>
</dbReference>
<dbReference type="InterPro" id="IPR002645">
    <property type="entry name" value="STAS_dom"/>
</dbReference>
<evidence type="ECO:0000256" key="2">
    <source>
        <dbReference type="ARBA" id="ARBA00023235"/>
    </source>
</evidence>
<dbReference type="Pfam" id="PF07221">
    <property type="entry name" value="GlcNAc_2-epim"/>
    <property type="match status" value="1"/>
</dbReference>
<dbReference type="InterPro" id="IPR058548">
    <property type="entry name" value="MlaB-like_STAS"/>
</dbReference>
<dbReference type="InterPro" id="IPR008928">
    <property type="entry name" value="6-hairpin_glycosidase_sf"/>
</dbReference>
<dbReference type="SUPFAM" id="SSF48208">
    <property type="entry name" value="Six-hairpin glycosidases"/>
    <property type="match status" value="1"/>
</dbReference>
<dbReference type="AlphaFoldDB" id="A0A5M6IM73"/>
<dbReference type="Pfam" id="PF13466">
    <property type="entry name" value="STAS_2"/>
    <property type="match status" value="1"/>
</dbReference>
<dbReference type="InterPro" id="IPR010819">
    <property type="entry name" value="AGE/CE"/>
</dbReference>
<dbReference type="Proteomes" id="UP000325255">
    <property type="component" value="Unassembled WGS sequence"/>
</dbReference>
<feature type="domain" description="STAS" evidence="3">
    <location>
        <begin position="613"/>
        <end position="711"/>
    </location>
</feature>
<keyword evidence="2" id="KW-0413">Isomerase</keyword>
<evidence type="ECO:0000256" key="1">
    <source>
        <dbReference type="ARBA" id="ARBA00008558"/>
    </source>
</evidence>
<comment type="caution">
    <text evidence="4">The sequence shown here is derived from an EMBL/GenBank/DDBJ whole genome shotgun (WGS) entry which is preliminary data.</text>
</comment>
<dbReference type="Gene3D" id="3.30.750.24">
    <property type="entry name" value="STAS domain"/>
    <property type="match status" value="1"/>
</dbReference>
<dbReference type="CDD" id="cd07043">
    <property type="entry name" value="STAS_anti-anti-sigma_factors"/>
    <property type="match status" value="1"/>
</dbReference>
<keyword evidence="5" id="KW-1185">Reference proteome</keyword>
<reference evidence="4 5" key="1">
    <citation type="submission" date="2019-09" db="EMBL/GenBank/DDBJ databases">
        <title>Genome sequence of Rhodovastum atsumiense, a diverse member of the Acetobacteraceae family of non-sulfur purple photosynthetic bacteria.</title>
        <authorList>
            <person name="Meyer T."/>
            <person name="Kyndt J."/>
        </authorList>
    </citation>
    <scope>NUCLEOTIDE SEQUENCE [LARGE SCALE GENOMIC DNA]</scope>
    <source>
        <strain evidence="4 5">DSM 21279</strain>
    </source>
</reference>
<evidence type="ECO:0000259" key="3">
    <source>
        <dbReference type="PROSITE" id="PS50801"/>
    </source>
</evidence>
<dbReference type="PROSITE" id="PS50801">
    <property type="entry name" value="STAS"/>
    <property type="match status" value="1"/>
</dbReference>
<dbReference type="OrthoDB" id="5141876at2"/>
<dbReference type="PANTHER" id="PTHR42899">
    <property type="entry name" value="SPERMATOGENESIS-ASSOCIATED PROTEIN 20"/>
    <property type="match status" value="1"/>
</dbReference>
<sequence length="711" mass="80116">MVDIAFSFSDMIAGYCTGFDRAADSFGIRTSDGREFTARLTQTTFAELVRNLGEAYVDCTGQMREMLVPDRFLFTYGVFYPEPGKPFEAKTLVFAGRTGTEFVFEQQNWWIRQIRQLAQFFLRAQFGGADGTIDINYHNYRTTLTADGTRTNTFRQECDTISRLVYGFASAFMLTGEDRFLEAAEVGTAYLRDHFRASDPTSGTSYWYHAIDVNGARVRKVLASEFGDDFDAIPAYEQIYALAGPVQTFRATGDSRILADAHATMTLFDRYFHDPEQGGYWSHIDPVTFNGQSETLGRNRARKNWNSVGDHAPAYLINLWLGTGGERERQMLEDCADLITTHFPDYEHSAFVNEKFHGDWSHDQSWGWQQNRAVVGHNLKIAWNLMRIASMKPDKGYVALAERIAELMPAHGMDKQRMGWYDVVERVLAPGETEHRFAWHDRKAWWQQEQGILAYMILSGVRKDPQYLKYARESAAFYNAWFLDHDAGGVYFNVLANGLPYMMGTERMKGSHSMSGYHSFELCYLAAVYGNLLMTRQPLDLYFRPFPKSYGDGVLRVAPDILPAGSVRIESVSIDGLSYDKFDAEALTVTLPDTTDRVKVHVRLVPTSGVEHFTITSEAEGRSVTLTLCGQLDERGMPAFRAEMARLLAAAPTRVVFDVGSLTLISAGAVRELAMVREKLDLDEDLRVAGASPAVREQLDLVGFGDGVTFI</sequence>
<gene>
    <name evidence="4" type="ORF">F1189_24715</name>
</gene>
<dbReference type="RefSeq" id="WP_150043865.1">
    <property type="nucleotide sequence ID" value="NZ_OW485601.1"/>
</dbReference>
<organism evidence="4 5">
    <name type="scientific">Rhodovastum atsumiense</name>
    <dbReference type="NCBI Taxonomy" id="504468"/>
    <lineage>
        <taxon>Bacteria</taxon>
        <taxon>Pseudomonadati</taxon>
        <taxon>Pseudomonadota</taxon>
        <taxon>Alphaproteobacteria</taxon>
        <taxon>Acetobacterales</taxon>
        <taxon>Acetobacteraceae</taxon>
        <taxon>Rhodovastum</taxon>
    </lineage>
</organism>
<dbReference type="EMBL" id="VWPK01000053">
    <property type="protein sequence ID" value="KAA5609332.1"/>
    <property type="molecule type" value="Genomic_DNA"/>
</dbReference>